<keyword evidence="2" id="KW-1185">Reference proteome</keyword>
<dbReference type="RefSeq" id="WP_162847389.1">
    <property type="nucleotide sequence ID" value="NZ_SNWP01000011.1"/>
</dbReference>
<dbReference type="PANTHER" id="PTHR31299">
    <property type="entry name" value="ESTERASE, PUTATIVE (AFU_ORTHOLOGUE AFUA_1G05850)-RELATED"/>
    <property type="match status" value="1"/>
</dbReference>
<dbReference type="Proteomes" id="UP000295741">
    <property type="component" value="Unassembled WGS sequence"/>
</dbReference>
<protein>
    <submittedName>
        <fullName evidence="1">Erythromycin esterase-like protein</fullName>
    </submittedName>
</protein>
<dbReference type="InterPro" id="IPR052036">
    <property type="entry name" value="Hydrolase/PRTase-associated"/>
</dbReference>
<proteinExistence type="predicted"/>
<name>A0A4R6IV78_9BACT</name>
<dbReference type="GO" id="GO:0046677">
    <property type="term" value="P:response to antibiotic"/>
    <property type="evidence" value="ECO:0007669"/>
    <property type="project" value="InterPro"/>
</dbReference>
<organism evidence="1 2">
    <name type="scientific">Sediminibacterium goheungense</name>
    <dbReference type="NCBI Taxonomy" id="1086393"/>
    <lineage>
        <taxon>Bacteria</taxon>
        <taxon>Pseudomonadati</taxon>
        <taxon>Bacteroidota</taxon>
        <taxon>Chitinophagia</taxon>
        <taxon>Chitinophagales</taxon>
        <taxon>Chitinophagaceae</taxon>
        <taxon>Sediminibacterium</taxon>
    </lineage>
</organism>
<gene>
    <name evidence="1" type="ORF">BC659_1576</name>
</gene>
<sequence length="401" mass="46187">MFLIASKAQNKWIADMKPFDVKTENLSDLNYIGKAIGDSRIVILGEQDHGDATSMQAKSKIVQYLIEKKGFTVLLWESDFFPFNEISTIDSCKTVVHPHWSSPQAMQPLWNYLSEKTTKAESVIMHGFGTTFSSPYAQRNIRLRLEALLKEKQLSLEKSADKVWFLSVVDSLVMNNSNRFDTVAQTKFYSWCDRLQKELRGKPRSVVSFEEQLIYNIRAKAEQTWLRQYRVKHMAANAHWLLENRYKNKKVIIWTANYHAIKDYGKAVENHPISGAIYQNAVDKDTVKSFTQLLLEKGHESVYSLACISLSGTYTPRAWINLDNPVEKIDPPKGNIETLLNRETDKSLFADLKTLPGDHLLRSPLYMIPVSHTRSLMSQWEYVFDGILFIKEQKGLKEPIQ</sequence>
<evidence type="ECO:0000313" key="1">
    <source>
        <dbReference type="EMBL" id="TDO26271.1"/>
    </source>
</evidence>
<dbReference type="EMBL" id="SNWP01000011">
    <property type="protein sequence ID" value="TDO26271.1"/>
    <property type="molecule type" value="Genomic_DNA"/>
</dbReference>
<dbReference type="AlphaFoldDB" id="A0A4R6IV78"/>
<evidence type="ECO:0000313" key="2">
    <source>
        <dbReference type="Proteomes" id="UP000295741"/>
    </source>
</evidence>
<comment type="caution">
    <text evidence="1">The sequence shown here is derived from an EMBL/GenBank/DDBJ whole genome shotgun (WGS) entry which is preliminary data.</text>
</comment>
<dbReference type="InterPro" id="IPR007815">
    <property type="entry name" value="Emycin_Estase"/>
</dbReference>
<dbReference type="Gene3D" id="3.40.1660.10">
    <property type="entry name" value="EreA-like (biosynthetic domain)"/>
    <property type="match status" value="2"/>
</dbReference>
<dbReference type="SUPFAM" id="SSF159501">
    <property type="entry name" value="EreA/ChaN-like"/>
    <property type="match status" value="1"/>
</dbReference>
<reference evidence="1 2" key="1">
    <citation type="submission" date="2019-03" db="EMBL/GenBank/DDBJ databases">
        <title>Genomic Encyclopedia of Archaeal and Bacterial Type Strains, Phase II (KMG-II): from individual species to whole genera.</title>
        <authorList>
            <person name="Goeker M."/>
        </authorList>
    </citation>
    <scope>NUCLEOTIDE SEQUENCE [LARGE SCALE GENOMIC DNA]</scope>
    <source>
        <strain evidence="1 2">DSM 28323</strain>
    </source>
</reference>
<dbReference type="Pfam" id="PF05139">
    <property type="entry name" value="Erythro_esteras"/>
    <property type="match status" value="1"/>
</dbReference>
<accession>A0A4R6IV78</accession>
<dbReference type="PANTHER" id="PTHR31299:SF0">
    <property type="entry name" value="ESTERASE, PUTATIVE (AFU_ORTHOLOGUE AFUA_1G05850)-RELATED"/>
    <property type="match status" value="1"/>
</dbReference>